<reference evidence="1 2" key="1">
    <citation type="submission" date="2021-03" db="EMBL/GenBank/DDBJ databases">
        <title>Genomic Encyclopedia of Type Strains, Phase IV (KMG-IV): sequencing the most valuable type-strain genomes for metagenomic binning, comparative biology and taxonomic classification.</title>
        <authorList>
            <person name="Goeker M."/>
        </authorList>
    </citation>
    <scope>NUCLEOTIDE SEQUENCE [LARGE SCALE GENOMIC DNA]</scope>
    <source>
        <strain evidence="1 2">DSM 27138</strain>
    </source>
</reference>
<sequence>MREGAFFWGLLALAAYGAVAAVARVAGLLARIRLAEERVAYVVLVRDQAEWLEDALSRLARQVDAELVLVDLGSRDESAAMLSRLARRLGLAPVLELGHLPRSEAVARAAAAASATRVVVVDLNGELEKEG</sequence>
<dbReference type="Proteomes" id="UP001519289">
    <property type="component" value="Unassembled WGS sequence"/>
</dbReference>
<dbReference type="InterPro" id="IPR029044">
    <property type="entry name" value="Nucleotide-diphossugar_trans"/>
</dbReference>
<dbReference type="SUPFAM" id="SSF53448">
    <property type="entry name" value="Nucleotide-diphospho-sugar transferases"/>
    <property type="match status" value="1"/>
</dbReference>
<evidence type="ECO:0000313" key="1">
    <source>
        <dbReference type="EMBL" id="MBP2019802.1"/>
    </source>
</evidence>
<accession>A0ABS4JW76</accession>
<organism evidence="1 2">
    <name type="scientific">Symbiobacterium terraclitae</name>
    <dbReference type="NCBI Taxonomy" id="557451"/>
    <lineage>
        <taxon>Bacteria</taxon>
        <taxon>Bacillati</taxon>
        <taxon>Bacillota</taxon>
        <taxon>Clostridia</taxon>
        <taxon>Eubacteriales</taxon>
        <taxon>Symbiobacteriaceae</taxon>
        <taxon>Symbiobacterium</taxon>
    </lineage>
</organism>
<gene>
    <name evidence="1" type="ORF">J2Z79_003244</name>
</gene>
<proteinExistence type="predicted"/>
<dbReference type="RefSeq" id="WP_209467899.1">
    <property type="nucleotide sequence ID" value="NZ_JAGGLG010000035.1"/>
</dbReference>
<name>A0ABS4JW76_9FIRM</name>
<evidence type="ECO:0008006" key="3">
    <source>
        <dbReference type="Google" id="ProtNLM"/>
    </source>
</evidence>
<keyword evidence="2" id="KW-1185">Reference proteome</keyword>
<dbReference type="EMBL" id="JAGGLG010000035">
    <property type="protein sequence ID" value="MBP2019802.1"/>
    <property type="molecule type" value="Genomic_DNA"/>
</dbReference>
<comment type="caution">
    <text evidence="1">The sequence shown here is derived from an EMBL/GenBank/DDBJ whole genome shotgun (WGS) entry which is preliminary data.</text>
</comment>
<dbReference type="Gene3D" id="3.90.550.10">
    <property type="entry name" value="Spore Coat Polysaccharide Biosynthesis Protein SpsA, Chain A"/>
    <property type="match status" value="1"/>
</dbReference>
<dbReference type="CDD" id="cd00761">
    <property type="entry name" value="Glyco_tranf_GTA_type"/>
    <property type="match status" value="1"/>
</dbReference>
<protein>
    <recommendedName>
        <fullName evidence="3">Glycosyltransferase</fullName>
    </recommendedName>
</protein>
<evidence type="ECO:0000313" key="2">
    <source>
        <dbReference type="Proteomes" id="UP001519289"/>
    </source>
</evidence>